<evidence type="ECO:0000259" key="2">
    <source>
        <dbReference type="Pfam" id="PF13200"/>
    </source>
</evidence>
<evidence type="ECO:0000256" key="1">
    <source>
        <dbReference type="SAM" id="Phobius"/>
    </source>
</evidence>
<sequence>MAKDKIFLFLVLALIVVFVLIFDLPRYLLEKRGEFLIKIHGPDVVTKDLIEKKEPIYSKGIYLTSYTASNHRLEVLLDLVERTELNTMVIDIKDYTGRVSFDTNSDLINEIGSERILIKDIKALIDRLHEEGVYAIARIAVFEDNYLPGERPDLALKTRNGNLWRDFKGLTWVDPSSQEVWDYNVEIAKEAARAGFDEINLDYIRFPSDGATANIVYPIWDYETSKKEVIRQFFEYFSQKVKPMGVFISADLFGLTLTTTNDMNIGQWLEDAALYFDYICPMVYPSHYPTGFKGFENPAAFPYEVIYGGLTAGIERLASVSASVPDKPVAKIRPWLQDFDMGAIYDARMVNLEKKAVYDAGAYGWLLWNPSNVYTEGALIEEE</sequence>
<reference evidence="3 4" key="1">
    <citation type="journal article" date="2016" name="Nat. Commun.">
        <title>Thousands of microbial genomes shed light on interconnected biogeochemical processes in an aquifer system.</title>
        <authorList>
            <person name="Anantharaman K."/>
            <person name="Brown C.T."/>
            <person name="Hug L.A."/>
            <person name="Sharon I."/>
            <person name="Castelle C.J."/>
            <person name="Probst A.J."/>
            <person name="Thomas B.C."/>
            <person name="Singh A."/>
            <person name="Wilkins M.J."/>
            <person name="Karaoz U."/>
            <person name="Brodie E.L."/>
            <person name="Williams K.H."/>
            <person name="Hubbard S.S."/>
            <person name="Banfield J.F."/>
        </authorList>
    </citation>
    <scope>NUCLEOTIDE SEQUENCE [LARGE SCALE GENOMIC DNA]</scope>
</reference>
<keyword evidence="1" id="KW-1133">Transmembrane helix</keyword>
<evidence type="ECO:0000313" key="4">
    <source>
        <dbReference type="Proteomes" id="UP000177810"/>
    </source>
</evidence>
<gene>
    <name evidence="3" type="ORF">A2V69_02755</name>
</gene>
<dbReference type="InterPro" id="IPR025275">
    <property type="entry name" value="DUF4015"/>
</dbReference>
<dbReference type="STRING" id="1801990.A2V69_02755"/>
<dbReference type="AlphaFoldDB" id="A0A1G2F4Z6"/>
<dbReference type="Pfam" id="PF13200">
    <property type="entry name" value="DUF4015"/>
    <property type="match status" value="1"/>
</dbReference>
<dbReference type="InterPro" id="IPR017853">
    <property type="entry name" value="GH"/>
</dbReference>
<protein>
    <recommendedName>
        <fullName evidence="2">DUF4015 domain-containing protein</fullName>
    </recommendedName>
</protein>
<keyword evidence="1" id="KW-0812">Transmembrane</keyword>
<comment type="caution">
    <text evidence="3">The sequence shown here is derived from an EMBL/GenBank/DDBJ whole genome shotgun (WGS) entry which is preliminary data.</text>
</comment>
<proteinExistence type="predicted"/>
<accession>A0A1G2F4Z6</accession>
<dbReference type="Gene3D" id="3.20.20.80">
    <property type="entry name" value="Glycosidases"/>
    <property type="match status" value="1"/>
</dbReference>
<keyword evidence="1" id="KW-0472">Membrane</keyword>
<dbReference type="Proteomes" id="UP000177810">
    <property type="component" value="Unassembled WGS sequence"/>
</dbReference>
<name>A0A1G2F4Z6_9BACT</name>
<dbReference type="EMBL" id="MHMT01000005">
    <property type="protein sequence ID" value="OGZ33089.1"/>
    <property type="molecule type" value="Genomic_DNA"/>
</dbReference>
<evidence type="ECO:0000313" key="3">
    <source>
        <dbReference type="EMBL" id="OGZ33089.1"/>
    </source>
</evidence>
<organism evidence="3 4">
    <name type="scientific">Candidatus Portnoybacteria bacterium RBG_13_40_8</name>
    <dbReference type="NCBI Taxonomy" id="1801990"/>
    <lineage>
        <taxon>Bacteria</taxon>
        <taxon>Candidatus Portnoyibacteriota</taxon>
    </lineage>
</organism>
<feature type="transmembrane region" description="Helical" evidence="1">
    <location>
        <begin position="6"/>
        <end position="29"/>
    </location>
</feature>
<feature type="domain" description="DUF4015" evidence="2">
    <location>
        <begin position="60"/>
        <end position="374"/>
    </location>
</feature>
<dbReference type="SUPFAM" id="SSF51445">
    <property type="entry name" value="(Trans)glycosidases"/>
    <property type="match status" value="1"/>
</dbReference>